<dbReference type="EMBL" id="JAHUTJ010033506">
    <property type="protein sequence ID" value="MED6277214.1"/>
    <property type="molecule type" value="Genomic_DNA"/>
</dbReference>
<accession>A0ABU7DSB7</accession>
<evidence type="ECO:0000256" key="1">
    <source>
        <dbReference type="SAM" id="MobiDB-lite"/>
    </source>
</evidence>
<protein>
    <submittedName>
        <fullName evidence="2">Uncharacterized protein</fullName>
    </submittedName>
</protein>
<keyword evidence="3" id="KW-1185">Reference proteome</keyword>
<feature type="compositionally biased region" description="Basic and acidic residues" evidence="1">
    <location>
        <begin position="9"/>
        <end position="18"/>
    </location>
</feature>
<sequence>MPTCWMGQHELRETEETQRPPPFVSDGRMCVAVMGERERSLANHPLHWLGYKTPILGSTECLFTICSVFSRLLRVCTCRPPY</sequence>
<evidence type="ECO:0000313" key="2">
    <source>
        <dbReference type="EMBL" id="MED6277214.1"/>
    </source>
</evidence>
<reference evidence="2 3" key="1">
    <citation type="submission" date="2021-06" db="EMBL/GenBank/DDBJ databases">
        <authorList>
            <person name="Palmer J.M."/>
        </authorList>
    </citation>
    <scope>NUCLEOTIDE SEQUENCE [LARGE SCALE GENOMIC DNA]</scope>
    <source>
        <strain evidence="2 3">CL_MEX2019</strain>
        <tissue evidence="2">Muscle</tissue>
    </source>
</reference>
<organism evidence="2 3">
    <name type="scientific">Characodon lateralis</name>
    <dbReference type="NCBI Taxonomy" id="208331"/>
    <lineage>
        <taxon>Eukaryota</taxon>
        <taxon>Metazoa</taxon>
        <taxon>Chordata</taxon>
        <taxon>Craniata</taxon>
        <taxon>Vertebrata</taxon>
        <taxon>Euteleostomi</taxon>
        <taxon>Actinopterygii</taxon>
        <taxon>Neopterygii</taxon>
        <taxon>Teleostei</taxon>
        <taxon>Neoteleostei</taxon>
        <taxon>Acanthomorphata</taxon>
        <taxon>Ovalentaria</taxon>
        <taxon>Atherinomorphae</taxon>
        <taxon>Cyprinodontiformes</taxon>
        <taxon>Goodeidae</taxon>
        <taxon>Characodon</taxon>
    </lineage>
</organism>
<gene>
    <name evidence="2" type="ORF">CHARACLAT_010988</name>
</gene>
<proteinExistence type="predicted"/>
<comment type="caution">
    <text evidence="2">The sequence shown here is derived from an EMBL/GenBank/DDBJ whole genome shotgun (WGS) entry which is preliminary data.</text>
</comment>
<name>A0ABU7DSB7_9TELE</name>
<evidence type="ECO:0000313" key="3">
    <source>
        <dbReference type="Proteomes" id="UP001352852"/>
    </source>
</evidence>
<feature type="region of interest" description="Disordered" evidence="1">
    <location>
        <begin position="1"/>
        <end position="20"/>
    </location>
</feature>
<dbReference type="Proteomes" id="UP001352852">
    <property type="component" value="Unassembled WGS sequence"/>
</dbReference>